<accession>A0ABT8W756</accession>
<dbReference type="Proteomes" id="UP001176883">
    <property type="component" value="Unassembled WGS sequence"/>
</dbReference>
<evidence type="ECO:0000313" key="1">
    <source>
        <dbReference type="EMBL" id="MDO5968946.1"/>
    </source>
</evidence>
<dbReference type="EMBL" id="JAUOEK010000056">
    <property type="protein sequence ID" value="MDO5968946.1"/>
    <property type="molecule type" value="Genomic_DNA"/>
</dbReference>
<gene>
    <name evidence="1" type="ORF">Q4Q35_03925</name>
</gene>
<dbReference type="InterPro" id="IPR029475">
    <property type="entry name" value="DUF6807"/>
</dbReference>
<dbReference type="Pfam" id="PF14100">
    <property type="entry name" value="DUF6807"/>
    <property type="match status" value="1"/>
</dbReference>
<dbReference type="RefSeq" id="WP_303276631.1">
    <property type="nucleotide sequence ID" value="NZ_JAUOEK010000056.1"/>
</dbReference>
<proteinExistence type="predicted"/>
<organism evidence="1 2">
    <name type="scientific">Flavivirga aquimarina</name>
    <dbReference type="NCBI Taxonomy" id="2027862"/>
    <lineage>
        <taxon>Bacteria</taxon>
        <taxon>Pseudomonadati</taxon>
        <taxon>Bacteroidota</taxon>
        <taxon>Flavobacteriia</taxon>
        <taxon>Flavobacteriales</taxon>
        <taxon>Flavobacteriaceae</taxon>
        <taxon>Flavivirga</taxon>
    </lineage>
</organism>
<comment type="caution">
    <text evidence="1">The sequence shown here is derived from an EMBL/GenBank/DDBJ whole genome shotgun (WGS) entry which is preliminary data.</text>
</comment>
<protein>
    <submittedName>
        <fullName evidence="1">PmoA family protein</fullName>
    </submittedName>
</protein>
<sequence length="313" mass="35472">MRNLNCIFLILCFNTIVLSQSVKLKIQDDGVLFKEGKDSILFYQTANKELNGKYKRSNYIHPLYSLDGKILTEDFPEDHPHHRGIFWAWHQLYIGDKRIGDGWIIKNFEWQVLSVEALKNKGKARSIKAHVVWKSPLWLDENGNKKPLVSEYTTITVFPTKQNYRQIDIEIALIAKEPNTRIGGSEDKKGYGGFSPRIQLVEDIIFTSSTGMVEPQNLPIEAGGWIDISGALGHEGSMAGISILSHHKNPGYPNPWILRSKRSMQNAVYPYPGANAVSLSNVEPTVLRYRILIHNGITASEISSQHIQYRKEG</sequence>
<keyword evidence="2" id="KW-1185">Reference proteome</keyword>
<evidence type="ECO:0000313" key="2">
    <source>
        <dbReference type="Proteomes" id="UP001176883"/>
    </source>
</evidence>
<reference evidence="1" key="1">
    <citation type="submission" date="2023-07" db="EMBL/GenBank/DDBJ databases">
        <title>Two novel species in the genus Flavivirga.</title>
        <authorList>
            <person name="Kwon K."/>
        </authorList>
    </citation>
    <scope>NUCLEOTIDE SEQUENCE</scope>
    <source>
        <strain evidence="1">KCTC 52353</strain>
    </source>
</reference>
<name>A0ABT8W756_9FLAO</name>